<dbReference type="EnsemblPlants" id="OPUNC01G17570.1">
    <property type="protein sequence ID" value="OPUNC01G17570.1"/>
    <property type="gene ID" value="OPUNC01G17570"/>
</dbReference>
<evidence type="ECO:0000313" key="1">
    <source>
        <dbReference type="EnsemblPlants" id="OPUNC01G17570.1"/>
    </source>
</evidence>
<name>A0A0E0JJA4_ORYPU</name>
<accession>A0A0E0JJA4</accession>
<dbReference type="Proteomes" id="UP000026962">
    <property type="component" value="Chromosome 1"/>
</dbReference>
<organism evidence="1">
    <name type="scientific">Oryza punctata</name>
    <name type="common">Red rice</name>
    <dbReference type="NCBI Taxonomy" id="4537"/>
    <lineage>
        <taxon>Eukaryota</taxon>
        <taxon>Viridiplantae</taxon>
        <taxon>Streptophyta</taxon>
        <taxon>Embryophyta</taxon>
        <taxon>Tracheophyta</taxon>
        <taxon>Spermatophyta</taxon>
        <taxon>Magnoliopsida</taxon>
        <taxon>Liliopsida</taxon>
        <taxon>Poales</taxon>
        <taxon>Poaceae</taxon>
        <taxon>BOP clade</taxon>
        <taxon>Oryzoideae</taxon>
        <taxon>Oryzeae</taxon>
        <taxon>Oryzinae</taxon>
        <taxon>Oryza</taxon>
    </lineage>
</organism>
<protein>
    <submittedName>
        <fullName evidence="1">Uncharacterized protein</fullName>
    </submittedName>
</protein>
<dbReference type="Gramene" id="OPUNC01G17570.1">
    <property type="protein sequence ID" value="OPUNC01G17570.1"/>
    <property type="gene ID" value="OPUNC01G17570"/>
</dbReference>
<proteinExistence type="predicted"/>
<reference evidence="1" key="2">
    <citation type="submission" date="2018-05" db="EMBL/GenBank/DDBJ databases">
        <title>OpunRS2 (Oryza punctata Reference Sequence Version 2).</title>
        <authorList>
            <person name="Zhang J."/>
            <person name="Kudrna D."/>
            <person name="Lee S."/>
            <person name="Talag J."/>
            <person name="Welchert J."/>
            <person name="Wing R.A."/>
        </authorList>
    </citation>
    <scope>NUCLEOTIDE SEQUENCE [LARGE SCALE GENOMIC DNA]</scope>
</reference>
<evidence type="ECO:0000313" key="2">
    <source>
        <dbReference type="Proteomes" id="UP000026962"/>
    </source>
</evidence>
<sequence>DPYRAGPGRSSISHASLRIRASSLPDTRIALPLSRTSLRIPAPTPHALPSRVTAVAHAISSSPAVTNLDPAVSDPITVVTPPISNISKEWLTRLPRRYLSSLILKDLNLKVHSFSY</sequence>
<dbReference type="AlphaFoldDB" id="A0A0E0JJA4"/>
<keyword evidence="2" id="KW-1185">Reference proteome</keyword>
<dbReference type="HOGENOM" id="CLU_2103164_0_0_1"/>
<reference evidence="1" key="1">
    <citation type="submission" date="2015-04" db="UniProtKB">
        <authorList>
            <consortium name="EnsemblPlants"/>
        </authorList>
    </citation>
    <scope>IDENTIFICATION</scope>
</reference>